<dbReference type="AlphaFoldDB" id="A0A8J7Q6J9"/>
<dbReference type="Gene3D" id="3.90.10.10">
    <property type="entry name" value="Cytochrome C3"/>
    <property type="match status" value="1"/>
</dbReference>
<organism evidence="1 2">
    <name type="scientific">Acanthopleuribacter pedis</name>
    <dbReference type="NCBI Taxonomy" id="442870"/>
    <lineage>
        <taxon>Bacteria</taxon>
        <taxon>Pseudomonadati</taxon>
        <taxon>Acidobacteriota</taxon>
        <taxon>Holophagae</taxon>
        <taxon>Acanthopleuribacterales</taxon>
        <taxon>Acanthopleuribacteraceae</taxon>
        <taxon>Acanthopleuribacter</taxon>
    </lineage>
</organism>
<accession>A0A8J7Q6J9</accession>
<dbReference type="Proteomes" id="UP000664417">
    <property type="component" value="Unassembled WGS sequence"/>
</dbReference>
<dbReference type="PROSITE" id="PS51257">
    <property type="entry name" value="PROKAR_LIPOPROTEIN"/>
    <property type="match status" value="1"/>
</dbReference>
<keyword evidence="2" id="KW-1185">Reference proteome</keyword>
<dbReference type="RefSeq" id="WP_207858901.1">
    <property type="nucleotide sequence ID" value="NZ_JAFREP010000008.1"/>
</dbReference>
<dbReference type="EMBL" id="JAFREP010000008">
    <property type="protein sequence ID" value="MBO1319081.1"/>
    <property type="molecule type" value="Genomic_DNA"/>
</dbReference>
<sequence length="228" mass="25110">MAFPGNRDRHGRHLTRMCLLSLLMLVGCSGPKPPHPARVADTIAAHEGPVQGPDTAHLTAELNRVRAEFPGRLQAADFFVETRVNQLKQAPCAQCHAAPVDLDKAPKAHWDIQLEHAGNHMMQCSTCHDPGDHKSSLIFLSGAALSMDHVYQQCGQCHFEQLRDWEGGAHGQRVAAWSGERVVRNCTGCHDPHQPAFPKRWPVHAARPADETLPIQEISHPEEGSAHD</sequence>
<reference evidence="1" key="1">
    <citation type="submission" date="2021-03" db="EMBL/GenBank/DDBJ databases">
        <authorList>
            <person name="Wang G."/>
        </authorList>
    </citation>
    <scope>NUCLEOTIDE SEQUENCE</scope>
    <source>
        <strain evidence="1">KCTC 12899</strain>
    </source>
</reference>
<protein>
    <recommendedName>
        <fullName evidence="3">Cytochrome c7-like domain-containing protein</fullName>
    </recommendedName>
</protein>
<name>A0A8J7Q6J9_9BACT</name>
<evidence type="ECO:0008006" key="3">
    <source>
        <dbReference type="Google" id="ProtNLM"/>
    </source>
</evidence>
<evidence type="ECO:0000313" key="1">
    <source>
        <dbReference type="EMBL" id="MBO1319081.1"/>
    </source>
</evidence>
<evidence type="ECO:0000313" key="2">
    <source>
        <dbReference type="Proteomes" id="UP000664417"/>
    </source>
</evidence>
<proteinExistence type="predicted"/>
<dbReference type="InterPro" id="IPR036280">
    <property type="entry name" value="Multihaem_cyt_sf"/>
</dbReference>
<gene>
    <name evidence="1" type="ORF">J3U88_11480</name>
</gene>
<comment type="caution">
    <text evidence="1">The sequence shown here is derived from an EMBL/GenBank/DDBJ whole genome shotgun (WGS) entry which is preliminary data.</text>
</comment>
<dbReference type="SUPFAM" id="SSF48695">
    <property type="entry name" value="Multiheme cytochromes"/>
    <property type="match status" value="1"/>
</dbReference>